<dbReference type="EMBL" id="JAMQJY010000002">
    <property type="protein sequence ID" value="MCM2676818.1"/>
    <property type="molecule type" value="Genomic_DNA"/>
</dbReference>
<accession>A0ABT0XLM7</accession>
<comment type="caution">
    <text evidence="2">The sequence shown here is derived from an EMBL/GenBank/DDBJ whole genome shotgun (WGS) entry which is preliminary data.</text>
</comment>
<gene>
    <name evidence="2" type="ORF">NDM98_16115</name>
</gene>
<evidence type="ECO:0000313" key="2">
    <source>
        <dbReference type="EMBL" id="MCM2676818.1"/>
    </source>
</evidence>
<dbReference type="RefSeq" id="WP_251609896.1">
    <property type="nucleotide sequence ID" value="NZ_JAMQJY010000002.1"/>
</dbReference>
<dbReference type="Proteomes" id="UP001203665">
    <property type="component" value="Unassembled WGS sequence"/>
</dbReference>
<feature type="transmembrane region" description="Helical" evidence="1">
    <location>
        <begin position="40"/>
        <end position="62"/>
    </location>
</feature>
<sequence>MDKGSSKRPYIEMSNRTYKKSLRAFQEGLEESKHTKKQPYLLASLSLAGAGIAAAILLFSVVNLPQPVGQSDSPVMLSDEDNQEYQVPESLSDVKVDSEIVNELIYRGPYVFSPIQPEPVHNEEFWVALNPEWGSNEVSIVDGTKTTLTGPESEEINILLFDENASEEQISKETNQLLSEHPYTSGTQLPTDKLHKYLVNARIVFSHEPVGYSFNDQSFFYSLKNDETNRFYDLFSSELYGKRIVLFADFPLEQSEKWAQSYYFMSNIFPSASPYVLDESETVSENGRPLTKDVVTSIEYNNYQQKTVALYENTELNFSTYVPKNAEIDRFEQNGFTEWRISENPDDKTFYSFGKLDPDFDLTRSQDILVDTYKIEPDSIDVMDEDVISFYPKENYDDEPTDQVSGYFSLYQLNDSWYFIYYQFDPNSEQEAGGVTQEKQMPQYFIDELEWE</sequence>
<proteinExistence type="predicted"/>
<name>A0ABT0XLM7_9BACI</name>
<evidence type="ECO:0000313" key="3">
    <source>
        <dbReference type="Proteomes" id="UP001203665"/>
    </source>
</evidence>
<keyword evidence="1" id="KW-1133">Transmembrane helix</keyword>
<keyword evidence="3" id="KW-1185">Reference proteome</keyword>
<keyword evidence="1" id="KW-0812">Transmembrane</keyword>
<keyword evidence="1" id="KW-0472">Membrane</keyword>
<evidence type="ECO:0000256" key="1">
    <source>
        <dbReference type="SAM" id="Phobius"/>
    </source>
</evidence>
<organism evidence="2 3">
    <name type="scientific">Alkalicoccobacillus plakortidis</name>
    <dbReference type="NCBI Taxonomy" id="444060"/>
    <lineage>
        <taxon>Bacteria</taxon>
        <taxon>Bacillati</taxon>
        <taxon>Bacillota</taxon>
        <taxon>Bacilli</taxon>
        <taxon>Bacillales</taxon>
        <taxon>Bacillaceae</taxon>
        <taxon>Alkalicoccobacillus</taxon>
    </lineage>
</organism>
<protein>
    <submittedName>
        <fullName evidence="2">Uncharacterized protein</fullName>
    </submittedName>
</protein>
<reference evidence="2" key="1">
    <citation type="submission" date="2022-06" db="EMBL/GenBank/DDBJ databases">
        <title>Alkalicoccobacillus porphyridii sp. nov., isolated from a marine red alga, Porphyridium purpureum and reclassification of Shouchella plakortidis and Shouchella gibsonii as Alkalicoccobacillus plakortidis comb. nov. and Alkalicoccobacillus gibsonii comb. nov.</title>
        <authorList>
            <person name="Kim K.H."/>
            <person name="Lee J.K."/>
            <person name="Han D.M."/>
            <person name="Baek J.H."/>
            <person name="Jeon C.O."/>
        </authorList>
    </citation>
    <scope>NUCLEOTIDE SEQUENCE</scope>
    <source>
        <strain evidence="2">DSM 19153</strain>
    </source>
</reference>